<dbReference type="AlphaFoldDB" id="L1IWR5"/>
<evidence type="ECO:0000313" key="3">
    <source>
        <dbReference type="EnsemblProtists" id="EKX40294"/>
    </source>
</evidence>
<dbReference type="KEGG" id="gtt:GUITHDRAFT_113537"/>
<dbReference type="EMBL" id="JH993032">
    <property type="protein sequence ID" value="EKX40294.1"/>
    <property type="molecule type" value="Genomic_DNA"/>
</dbReference>
<keyword evidence="4" id="KW-1185">Reference proteome</keyword>
<dbReference type="RefSeq" id="XP_005827274.1">
    <property type="nucleotide sequence ID" value="XM_005827217.1"/>
</dbReference>
<gene>
    <name evidence="2" type="ORF">GUITHDRAFT_113537</name>
</gene>
<dbReference type="PaxDb" id="55529-EKX40294"/>
<organism evidence="2">
    <name type="scientific">Guillardia theta (strain CCMP2712)</name>
    <name type="common">Cryptophyte</name>
    <dbReference type="NCBI Taxonomy" id="905079"/>
    <lineage>
        <taxon>Eukaryota</taxon>
        <taxon>Cryptophyceae</taxon>
        <taxon>Pyrenomonadales</taxon>
        <taxon>Geminigeraceae</taxon>
        <taxon>Guillardia</taxon>
    </lineage>
</organism>
<evidence type="ECO:0000313" key="4">
    <source>
        <dbReference type="Proteomes" id="UP000011087"/>
    </source>
</evidence>
<evidence type="ECO:0000313" key="2">
    <source>
        <dbReference type="EMBL" id="EKX40294.1"/>
    </source>
</evidence>
<protein>
    <submittedName>
        <fullName evidence="2 3">Uncharacterized protein</fullName>
    </submittedName>
</protein>
<name>L1IWR5_GUITC</name>
<proteinExistence type="predicted"/>
<dbReference type="GeneID" id="17297069"/>
<reference evidence="4" key="2">
    <citation type="submission" date="2012-11" db="EMBL/GenBank/DDBJ databases">
        <authorList>
            <person name="Kuo A."/>
            <person name="Curtis B.A."/>
            <person name="Tanifuji G."/>
            <person name="Burki F."/>
            <person name="Gruber A."/>
            <person name="Irimia M."/>
            <person name="Maruyama S."/>
            <person name="Arias M.C."/>
            <person name="Ball S.G."/>
            <person name="Gile G.H."/>
            <person name="Hirakawa Y."/>
            <person name="Hopkins J.F."/>
            <person name="Rensing S.A."/>
            <person name="Schmutz J."/>
            <person name="Symeonidi A."/>
            <person name="Elias M."/>
            <person name="Eveleigh R.J."/>
            <person name="Herman E.K."/>
            <person name="Klute M.J."/>
            <person name="Nakayama T."/>
            <person name="Obornik M."/>
            <person name="Reyes-Prieto A."/>
            <person name="Armbrust E.V."/>
            <person name="Aves S.J."/>
            <person name="Beiko R.G."/>
            <person name="Coutinho P."/>
            <person name="Dacks J.B."/>
            <person name="Durnford D.G."/>
            <person name="Fast N.M."/>
            <person name="Green B.R."/>
            <person name="Grisdale C."/>
            <person name="Hempe F."/>
            <person name="Henrissat B."/>
            <person name="Hoppner M.P."/>
            <person name="Ishida K.-I."/>
            <person name="Kim E."/>
            <person name="Koreny L."/>
            <person name="Kroth P.G."/>
            <person name="Liu Y."/>
            <person name="Malik S.-B."/>
            <person name="Maier U.G."/>
            <person name="McRose D."/>
            <person name="Mock T."/>
            <person name="Neilson J.A."/>
            <person name="Onodera N.T."/>
            <person name="Poole A.M."/>
            <person name="Pritham E.J."/>
            <person name="Richards T.A."/>
            <person name="Rocap G."/>
            <person name="Roy S.W."/>
            <person name="Sarai C."/>
            <person name="Schaack S."/>
            <person name="Shirato S."/>
            <person name="Slamovits C.H."/>
            <person name="Spencer D.F."/>
            <person name="Suzuki S."/>
            <person name="Worden A.Z."/>
            <person name="Zauner S."/>
            <person name="Barry K."/>
            <person name="Bell C."/>
            <person name="Bharti A.K."/>
            <person name="Crow J.A."/>
            <person name="Grimwood J."/>
            <person name="Kramer R."/>
            <person name="Lindquist E."/>
            <person name="Lucas S."/>
            <person name="Salamov A."/>
            <person name="McFadden G.I."/>
            <person name="Lane C.E."/>
            <person name="Keeling P.J."/>
            <person name="Gray M.W."/>
            <person name="Grigoriev I.V."/>
            <person name="Archibald J.M."/>
        </authorList>
    </citation>
    <scope>NUCLEOTIDE SEQUENCE</scope>
    <source>
        <strain evidence="4">CCMP2712</strain>
    </source>
</reference>
<feature type="compositionally biased region" description="Basic and acidic residues" evidence="1">
    <location>
        <begin position="11"/>
        <end position="20"/>
    </location>
</feature>
<dbReference type="EnsemblProtists" id="EKX40294">
    <property type="protein sequence ID" value="EKX40294"/>
    <property type="gene ID" value="GUITHDRAFT_113537"/>
</dbReference>
<reference evidence="3" key="3">
    <citation type="submission" date="2016-03" db="UniProtKB">
        <authorList>
            <consortium name="EnsemblProtists"/>
        </authorList>
    </citation>
    <scope>IDENTIFICATION</scope>
</reference>
<feature type="region of interest" description="Disordered" evidence="1">
    <location>
        <begin position="1"/>
        <end position="22"/>
    </location>
</feature>
<reference evidence="2 4" key="1">
    <citation type="journal article" date="2012" name="Nature">
        <title>Algal genomes reveal evolutionary mosaicism and the fate of nucleomorphs.</title>
        <authorList>
            <consortium name="DOE Joint Genome Institute"/>
            <person name="Curtis B.A."/>
            <person name="Tanifuji G."/>
            <person name="Burki F."/>
            <person name="Gruber A."/>
            <person name="Irimia M."/>
            <person name="Maruyama S."/>
            <person name="Arias M.C."/>
            <person name="Ball S.G."/>
            <person name="Gile G.H."/>
            <person name="Hirakawa Y."/>
            <person name="Hopkins J.F."/>
            <person name="Kuo A."/>
            <person name="Rensing S.A."/>
            <person name="Schmutz J."/>
            <person name="Symeonidi A."/>
            <person name="Elias M."/>
            <person name="Eveleigh R.J."/>
            <person name="Herman E.K."/>
            <person name="Klute M.J."/>
            <person name="Nakayama T."/>
            <person name="Obornik M."/>
            <person name="Reyes-Prieto A."/>
            <person name="Armbrust E.V."/>
            <person name="Aves S.J."/>
            <person name="Beiko R.G."/>
            <person name="Coutinho P."/>
            <person name="Dacks J.B."/>
            <person name="Durnford D.G."/>
            <person name="Fast N.M."/>
            <person name="Green B.R."/>
            <person name="Grisdale C.J."/>
            <person name="Hempel F."/>
            <person name="Henrissat B."/>
            <person name="Hoppner M.P."/>
            <person name="Ishida K."/>
            <person name="Kim E."/>
            <person name="Koreny L."/>
            <person name="Kroth P.G."/>
            <person name="Liu Y."/>
            <person name="Malik S.B."/>
            <person name="Maier U.G."/>
            <person name="McRose D."/>
            <person name="Mock T."/>
            <person name="Neilson J.A."/>
            <person name="Onodera N.T."/>
            <person name="Poole A.M."/>
            <person name="Pritham E.J."/>
            <person name="Richards T.A."/>
            <person name="Rocap G."/>
            <person name="Roy S.W."/>
            <person name="Sarai C."/>
            <person name="Schaack S."/>
            <person name="Shirato S."/>
            <person name="Slamovits C.H."/>
            <person name="Spencer D.F."/>
            <person name="Suzuki S."/>
            <person name="Worden A.Z."/>
            <person name="Zauner S."/>
            <person name="Barry K."/>
            <person name="Bell C."/>
            <person name="Bharti A.K."/>
            <person name="Crow J.A."/>
            <person name="Grimwood J."/>
            <person name="Kramer R."/>
            <person name="Lindquist E."/>
            <person name="Lucas S."/>
            <person name="Salamov A."/>
            <person name="McFadden G.I."/>
            <person name="Lane C.E."/>
            <person name="Keeling P.J."/>
            <person name="Gray M.W."/>
            <person name="Grigoriev I.V."/>
            <person name="Archibald J.M."/>
        </authorList>
    </citation>
    <scope>NUCLEOTIDE SEQUENCE</scope>
    <source>
        <strain evidence="2 4">CCMP2712</strain>
    </source>
</reference>
<dbReference type="HOGENOM" id="CLU_2659788_0_0_1"/>
<accession>L1IWR5</accession>
<dbReference type="Proteomes" id="UP000011087">
    <property type="component" value="Unassembled WGS sequence"/>
</dbReference>
<evidence type="ECO:0000256" key="1">
    <source>
        <dbReference type="SAM" id="MobiDB-lite"/>
    </source>
</evidence>
<sequence length="76" mass="8053">MGRGCAGIRSQGDEVTRDTRQPTTKLWADGMSAAQARKALFGNNSMMSGSSRDSLGLGGKSAISKYMKLANPGMFH</sequence>